<evidence type="ECO:0008006" key="2">
    <source>
        <dbReference type="Google" id="ProtNLM"/>
    </source>
</evidence>
<dbReference type="AlphaFoldDB" id="A0A5J4Q757"/>
<sequence>MSIFNESGISFNFGEGWEYIRFDKDKAYKRVSDALQHTKGIDFIGIYNRQLVIIEVKNFSNHTSDVTTKERLKHEGEKLMTEIAEKVRDSLACISAAAKFFTNNHAF</sequence>
<accession>A0A5J4Q757</accession>
<organism evidence="1">
    <name type="scientific">termite gut metagenome</name>
    <dbReference type="NCBI Taxonomy" id="433724"/>
    <lineage>
        <taxon>unclassified sequences</taxon>
        <taxon>metagenomes</taxon>
        <taxon>organismal metagenomes</taxon>
    </lineage>
</organism>
<protein>
    <recommendedName>
        <fullName evidence="2">NERD domain-containing protein</fullName>
    </recommendedName>
</protein>
<comment type="caution">
    <text evidence="1">The sequence shown here is derived from an EMBL/GenBank/DDBJ whole genome shotgun (WGS) entry which is preliminary data.</text>
</comment>
<reference evidence="1" key="1">
    <citation type="submission" date="2019-03" db="EMBL/GenBank/DDBJ databases">
        <title>Single cell metagenomics reveals metabolic interactions within the superorganism composed of flagellate Streblomastix strix and complex community of Bacteroidetes bacteria on its surface.</title>
        <authorList>
            <person name="Treitli S.C."/>
            <person name="Kolisko M."/>
            <person name="Husnik F."/>
            <person name="Keeling P."/>
            <person name="Hampl V."/>
        </authorList>
    </citation>
    <scope>NUCLEOTIDE SEQUENCE</scope>
    <source>
        <strain evidence="1">STM</strain>
    </source>
</reference>
<gene>
    <name evidence="1" type="ORF">EZS27_033239</name>
</gene>
<name>A0A5J4Q757_9ZZZZ</name>
<proteinExistence type="predicted"/>
<evidence type="ECO:0000313" key="1">
    <source>
        <dbReference type="EMBL" id="KAA6316453.1"/>
    </source>
</evidence>
<dbReference type="EMBL" id="SNRY01004875">
    <property type="protein sequence ID" value="KAA6316453.1"/>
    <property type="molecule type" value="Genomic_DNA"/>
</dbReference>